<evidence type="ECO:0000256" key="2">
    <source>
        <dbReference type="SAM" id="SignalP"/>
    </source>
</evidence>
<feature type="compositionally biased region" description="Acidic residues" evidence="1">
    <location>
        <begin position="186"/>
        <end position="199"/>
    </location>
</feature>
<gene>
    <name evidence="3" type="ORF">BCR35DRAFT_356432</name>
</gene>
<comment type="caution">
    <text evidence="3">The sequence shown here is derived from an EMBL/GenBank/DDBJ whole genome shotgun (WGS) entry which is preliminary data.</text>
</comment>
<name>A0A1Y2C341_9BASI</name>
<feature type="region of interest" description="Disordered" evidence="1">
    <location>
        <begin position="184"/>
        <end position="227"/>
    </location>
</feature>
<dbReference type="Proteomes" id="UP000193467">
    <property type="component" value="Unassembled WGS sequence"/>
</dbReference>
<feature type="chain" id="PRO_5012101478" evidence="2">
    <location>
        <begin position="21"/>
        <end position="247"/>
    </location>
</feature>
<keyword evidence="2" id="KW-0732">Signal</keyword>
<dbReference type="AlphaFoldDB" id="A0A1Y2C341"/>
<organism evidence="3 4">
    <name type="scientific">Leucosporidium creatinivorum</name>
    <dbReference type="NCBI Taxonomy" id="106004"/>
    <lineage>
        <taxon>Eukaryota</taxon>
        <taxon>Fungi</taxon>
        <taxon>Dikarya</taxon>
        <taxon>Basidiomycota</taxon>
        <taxon>Pucciniomycotina</taxon>
        <taxon>Microbotryomycetes</taxon>
        <taxon>Leucosporidiales</taxon>
        <taxon>Leucosporidium</taxon>
    </lineage>
</organism>
<reference evidence="3 4" key="1">
    <citation type="submission" date="2016-07" db="EMBL/GenBank/DDBJ databases">
        <title>Pervasive Adenine N6-methylation of Active Genes in Fungi.</title>
        <authorList>
            <consortium name="DOE Joint Genome Institute"/>
            <person name="Mondo S.J."/>
            <person name="Dannebaum R.O."/>
            <person name="Kuo R.C."/>
            <person name="Labutti K."/>
            <person name="Haridas S."/>
            <person name="Kuo A."/>
            <person name="Salamov A."/>
            <person name="Ahrendt S.R."/>
            <person name="Lipzen A."/>
            <person name="Sullivan W."/>
            <person name="Andreopoulos W.B."/>
            <person name="Clum A."/>
            <person name="Lindquist E."/>
            <person name="Daum C."/>
            <person name="Ramamoorthy G.K."/>
            <person name="Gryganskyi A."/>
            <person name="Culley D."/>
            <person name="Magnuson J.K."/>
            <person name="James T.Y."/>
            <person name="O'Malley M.A."/>
            <person name="Stajich J.E."/>
            <person name="Spatafora J.W."/>
            <person name="Visel A."/>
            <person name="Grigoriev I.V."/>
        </authorList>
    </citation>
    <scope>NUCLEOTIDE SEQUENCE [LARGE SCALE GENOMIC DNA]</scope>
    <source>
        <strain evidence="3 4">62-1032</strain>
    </source>
</reference>
<feature type="signal peptide" evidence="2">
    <location>
        <begin position="1"/>
        <end position="20"/>
    </location>
</feature>
<dbReference type="EMBL" id="MCGR01000136">
    <property type="protein sequence ID" value="ORY41448.1"/>
    <property type="molecule type" value="Genomic_DNA"/>
</dbReference>
<evidence type="ECO:0000313" key="4">
    <source>
        <dbReference type="Proteomes" id="UP000193467"/>
    </source>
</evidence>
<keyword evidence="4" id="KW-1185">Reference proteome</keyword>
<protein>
    <submittedName>
        <fullName evidence="3">Uncharacterized protein</fullName>
    </submittedName>
</protein>
<dbReference type="InParanoid" id="A0A1Y2C341"/>
<proteinExistence type="predicted"/>
<sequence>MHLQPLLALALLASPALAHAGKRAPIDDTLVNASLFERYVASHLRARRPNTIDIPVTAKPAVYRPRKITKDVVPAIVPRAPYVREAGSHLAHAVWRPVAEGHTSSPVVKAKRTISPAEHKRNKVTYRNAYLARAAAKRRGLVAEPQVAPKIEQRAVMDKPKLAKRGLVEDEAWSKVKREFERDFVQEEGDVEEDQEDWSWMDHGEEAEGDEEENESGSLRRRSAELMDERSPVLRMEVRMRRTSPLL</sequence>
<evidence type="ECO:0000256" key="1">
    <source>
        <dbReference type="SAM" id="MobiDB-lite"/>
    </source>
</evidence>
<accession>A0A1Y2C341</accession>
<evidence type="ECO:0000313" key="3">
    <source>
        <dbReference type="EMBL" id="ORY41448.1"/>
    </source>
</evidence>